<dbReference type="EMBL" id="CP053708">
    <property type="protein sequence ID" value="QKE89059.1"/>
    <property type="molecule type" value="Genomic_DNA"/>
</dbReference>
<evidence type="ECO:0000313" key="3">
    <source>
        <dbReference type="Proteomes" id="UP000500767"/>
    </source>
</evidence>
<sequence length="165" mass="18504">MLRAREHATLPELPRIEQSLLWAIRTWVIGRRLGEDMSFKIGSVFRHIGAADTAPALEGFLWVLSQGLTRTLWINCTCETQVTRDEACLLNIFSLLVTDHVEDAEALLRDIACERAALLAADCALRVAFQLQEAGYYRPEQAHRAETQSIRPSASVPSGARDFMH</sequence>
<keyword evidence="3" id="KW-1185">Reference proteome</keyword>
<dbReference type="AlphaFoldDB" id="A0A6M8HI26"/>
<feature type="region of interest" description="Disordered" evidence="1">
    <location>
        <begin position="142"/>
        <end position="165"/>
    </location>
</feature>
<protein>
    <submittedName>
        <fullName evidence="2">Uncharacterized protein</fullName>
    </submittedName>
</protein>
<gene>
    <name evidence="2" type="ORF">HN018_02430</name>
</gene>
<evidence type="ECO:0000256" key="1">
    <source>
        <dbReference type="SAM" id="MobiDB-lite"/>
    </source>
</evidence>
<dbReference type="Proteomes" id="UP000500767">
    <property type="component" value="Chromosome"/>
</dbReference>
<evidence type="ECO:0000313" key="2">
    <source>
        <dbReference type="EMBL" id="QKE89059.1"/>
    </source>
</evidence>
<feature type="compositionally biased region" description="Polar residues" evidence="1">
    <location>
        <begin position="147"/>
        <end position="156"/>
    </location>
</feature>
<organism evidence="2 3">
    <name type="scientific">Lichenicola cladoniae</name>
    <dbReference type="NCBI Taxonomy" id="1484109"/>
    <lineage>
        <taxon>Bacteria</taxon>
        <taxon>Pseudomonadati</taxon>
        <taxon>Pseudomonadota</taxon>
        <taxon>Alphaproteobacteria</taxon>
        <taxon>Acetobacterales</taxon>
        <taxon>Acetobacteraceae</taxon>
        <taxon>Lichenicola</taxon>
    </lineage>
</organism>
<name>A0A6M8HI26_9PROT</name>
<reference evidence="2 3" key="1">
    <citation type="journal article" date="2014" name="World J. Microbiol. Biotechnol.">
        <title>Biodiversity and physiological characteristics of Antarctic and Arctic lichens-associated bacteria.</title>
        <authorList>
            <person name="Lee Y.M."/>
            <person name="Kim E.H."/>
            <person name="Lee H.K."/>
            <person name="Hong S.G."/>
        </authorList>
    </citation>
    <scope>NUCLEOTIDE SEQUENCE [LARGE SCALE GENOMIC DNA]</scope>
    <source>
        <strain evidence="2 3">PAMC 26569</strain>
    </source>
</reference>
<accession>A0A6M8HI26</accession>
<dbReference type="KEGG" id="lck:HN018_02430"/>
<proteinExistence type="predicted"/>
<dbReference type="RefSeq" id="WP_171836786.1">
    <property type="nucleotide sequence ID" value="NZ_CP053708.1"/>
</dbReference>